<dbReference type="Proteomes" id="UP001152888">
    <property type="component" value="Unassembled WGS sequence"/>
</dbReference>
<feature type="transmembrane region" description="Helical" evidence="1">
    <location>
        <begin position="20"/>
        <end position="37"/>
    </location>
</feature>
<keyword evidence="1" id="KW-1133">Transmembrane helix</keyword>
<dbReference type="EMBL" id="CAKOFQ010006775">
    <property type="protein sequence ID" value="CAH1970511.1"/>
    <property type="molecule type" value="Genomic_DNA"/>
</dbReference>
<evidence type="ECO:0000256" key="1">
    <source>
        <dbReference type="SAM" id="Phobius"/>
    </source>
</evidence>
<gene>
    <name evidence="2" type="ORF">ACAOBT_LOCUS8960</name>
</gene>
<evidence type="ECO:0000313" key="2">
    <source>
        <dbReference type="EMBL" id="CAH1970511.1"/>
    </source>
</evidence>
<proteinExistence type="predicted"/>
<keyword evidence="1" id="KW-0472">Membrane</keyword>
<reference evidence="2" key="1">
    <citation type="submission" date="2022-03" db="EMBL/GenBank/DDBJ databases">
        <authorList>
            <person name="Sayadi A."/>
        </authorList>
    </citation>
    <scope>NUCLEOTIDE SEQUENCE</scope>
</reference>
<dbReference type="AlphaFoldDB" id="A0A9P0KCQ4"/>
<keyword evidence="1" id="KW-0812">Transmembrane</keyword>
<keyword evidence="3" id="KW-1185">Reference proteome</keyword>
<organism evidence="2 3">
    <name type="scientific">Acanthoscelides obtectus</name>
    <name type="common">Bean weevil</name>
    <name type="synonym">Bruchus obtectus</name>
    <dbReference type="NCBI Taxonomy" id="200917"/>
    <lineage>
        <taxon>Eukaryota</taxon>
        <taxon>Metazoa</taxon>
        <taxon>Ecdysozoa</taxon>
        <taxon>Arthropoda</taxon>
        <taxon>Hexapoda</taxon>
        <taxon>Insecta</taxon>
        <taxon>Pterygota</taxon>
        <taxon>Neoptera</taxon>
        <taxon>Endopterygota</taxon>
        <taxon>Coleoptera</taxon>
        <taxon>Polyphaga</taxon>
        <taxon>Cucujiformia</taxon>
        <taxon>Chrysomeloidea</taxon>
        <taxon>Chrysomelidae</taxon>
        <taxon>Bruchinae</taxon>
        <taxon>Bruchini</taxon>
        <taxon>Acanthoscelides</taxon>
    </lineage>
</organism>
<sequence>MYNVKNSTDRKGRPLVRKLYFCILYKLNFFPGTTNIYGIVARVSFWCFASLIRSVLAFVWCKFVDLSFDSVAKSVTTNLEIWIGRYRQNRALVPRVCVCNYLPYEVERPFRMK</sequence>
<name>A0A9P0KCQ4_ACAOB</name>
<comment type="caution">
    <text evidence="2">The sequence shown here is derived from an EMBL/GenBank/DDBJ whole genome shotgun (WGS) entry which is preliminary data.</text>
</comment>
<evidence type="ECO:0000313" key="3">
    <source>
        <dbReference type="Proteomes" id="UP001152888"/>
    </source>
</evidence>
<accession>A0A9P0KCQ4</accession>
<protein>
    <submittedName>
        <fullName evidence="2">Uncharacterized protein</fullName>
    </submittedName>
</protein>